<dbReference type="EMBL" id="JACIDK010000004">
    <property type="protein sequence ID" value="MBB3892335.1"/>
    <property type="molecule type" value="Genomic_DNA"/>
</dbReference>
<dbReference type="Proteomes" id="UP000530564">
    <property type="component" value="Unassembled WGS sequence"/>
</dbReference>
<feature type="transmembrane region" description="Helical" evidence="1">
    <location>
        <begin position="58"/>
        <end position="78"/>
    </location>
</feature>
<keyword evidence="1" id="KW-0812">Transmembrane</keyword>
<evidence type="ECO:0000256" key="1">
    <source>
        <dbReference type="SAM" id="Phobius"/>
    </source>
</evidence>
<organism evidence="2 3">
    <name type="scientific">Phenylobacterium haematophilum</name>
    <dbReference type="NCBI Taxonomy" id="98513"/>
    <lineage>
        <taxon>Bacteria</taxon>
        <taxon>Pseudomonadati</taxon>
        <taxon>Pseudomonadota</taxon>
        <taxon>Alphaproteobacteria</taxon>
        <taxon>Caulobacterales</taxon>
        <taxon>Caulobacteraceae</taxon>
        <taxon>Phenylobacterium</taxon>
    </lineage>
</organism>
<dbReference type="AlphaFoldDB" id="A0A840A0D7"/>
<name>A0A840A0D7_9CAUL</name>
<evidence type="ECO:0000313" key="3">
    <source>
        <dbReference type="Proteomes" id="UP000530564"/>
    </source>
</evidence>
<keyword evidence="1" id="KW-1133">Transmembrane helix</keyword>
<dbReference type="Pfam" id="PF06170">
    <property type="entry name" value="DUF983"/>
    <property type="match status" value="1"/>
</dbReference>
<sequence length="146" mass="15782">MADANQTYDPPLPIISGLTCRCPRCGKGKLFSGFLKMARSCEACGLDFSFADPADGPAFFVMTAIGMIVIAVFTWVEVVYHPPIWFHVVTVFPALIIGCLGTLRPVKAWLVASQFFHKAEEARFSSLGGHGEGGFGLRGKARDRAA</sequence>
<dbReference type="RefSeq" id="WP_183774394.1">
    <property type="nucleotide sequence ID" value="NZ_JACIDK010000004.1"/>
</dbReference>
<reference evidence="2 3" key="1">
    <citation type="submission" date="2020-08" db="EMBL/GenBank/DDBJ databases">
        <title>Genomic Encyclopedia of Type Strains, Phase IV (KMG-IV): sequencing the most valuable type-strain genomes for metagenomic binning, comparative biology and taxonomic classification.</title>
        <authorList>
            <person name="Goeker M."/>
        </authorList>
    </citation>
    <scope>NUCLEOTIDE SEQUENCE [LARGE SCALE GENOMIC DNA]</scope>
    <source>
        <strain evidence="2 3">DSM 21793</strain>
    </source>
</reference>
<protein>
    <submittedName>
        <fullName evidence="2">Uncharacterized protein (DUF983 family)</fullName>
    </submittedName>
</protein>
<keyword evidence="3" id="KW-1185">Reference proteome</keyword>
<proteinExistence type="predicted"/>
<accession>A0A840A0D7</accession>
<feature type="transmembrane region" description="Helical" evidence="1">
    <location>
        <begin position="84"/>
        <end position="103"/>
    </location>
</feature>
<keyword evidence="1" id="KW-0472">Membrane</keyword>
<comment type="caution">
    <text evidence="2">The sequence shown here is derived from an EMBL/GenBank/DDBJ whole genome shotgun (WGS) entry which is preliminary data.</text>
</comment>
<evidence type="ECO:0000313" key="2">
    <source>
        <dbReference type="EMBL" id="MBB3892335.1"/>
    </source>
</evidence>
<dbReference type="InterPro" id="IPR009325">
    <property type="entry name" value="DUF983"/>
</dbReference>
<gene>
    <name evidence="2" type="ORF">GGQ61_003068</name>
</gene>